<comment type="function">
    <text evidence="1">Catalyzes oxygen-dependent 5-hydroxyuridine (ho5U) modification at position 34 in tRNAs.</text>
</comment>
<dbReference type="InterPro" id="IPR040503">
    <property type="entry name" value="TRHO_N"/>
</dbReference>
<dbReference type="EMBL" id="NBYO01000002">
    <property type="protein sequence ID" value="OXT00704.1"/>
    <property type="molecule type" value="Genomic_DNA"/>
</dbReference>
<dbReference type="Gene3D" id="3.40.250.10">
    <property type="entry name" value="Rhodanese-like domain"/>
    <property type="match status" value="1"/>
</dbReference>
<dbReference type="EC" id="1.14.-.-" evidence="1"/>
<dbReference type="SMART" id="SM00450">
    <property type="entry name" value="RHOD"/>
    <property type="match status" value="1"/>
</dbReference>
<dbReference type="HAMAP" id="MF_00469">
    <property type="entry name" value="TrhO"/>
    <property type="match status" value="1"/>
</dbReference>
<dbReference type="InterPro" id="IPR036873">
    <property type="entry name" value="Rhodanese-like_dom_sf"/>
</dbReference>
<dbReference type="Pfam" id="PF17773">
    <property type="entry name" value="UPF0176_N"/>
    <property type="match status" value="1"/>
</dbReference>
<comment type="similarity">
    <text evidence="1">Belongs to the TrhO family.</text>
</comment>
<keyword evidence="4" id="KW-1185">Reference proteome</keyword>
<keyword evidence="1" id="KW-0819">tRNA processing</keyword>
<dbReference type="PANTHER" id="PTHR43268:SF3">
    <property type="entry name" value="RHODANESE-LIKE DOMAIN-CONTAINING PROTEIN 7-RELATED"/>
    <property type="match status" value="1"/>
</dbReference>
<protein>
    <recommendedName>
        <fullName evidence="1">tRNA uridine(34) hydroxylase</fullName>
        <ecNumber evidence="1">1.14.-.-</ecNumber>
    </recommendedName>
    <alternativeName>
        <fullName evidence="1">tRNA hydroxylation protein O</fullName>
    </alternativeName>
</protein>
<evidence type="ECO:0000313" key="3">
    <source>
        <dbReference type="EMBL" id="OXT00704.1"/>
    </source>
</evidence>
<evidence type="ECO:0000256" key="1">
    <source>
        <dbReference type="HAMAP-Rule" id="MF_00469"/>
    </source>
</evidence>
<dbReference type="Proteomes" id="UP000215405">
    <property type="component" value="Unassembled WGS sequence"/>
</dbReference>
<dbReference type="Gene3D" id="3.30.70.100">
    <property type="match status" value="1"/>
</dbReference>
<dbReference type="NCBIfam" id="NF001136">
    <property type="entry name" value="PRK00142.1-4"/>
    <property type="match status" value="1"/>
</dbReference>
<keyword evidence="1" id="KW-0560">Oxidoreductase</keyword>
<dbReference type="GO" id="GO:0006400">
    <property type="term" value="P:tRNA modification"/>
    <property type="evidence" value="ECO:0007669"/>
    <property type="project" value="UniProtKB-UniRule"/>
</dbReference>
<dbReference type="Pfam" id="PF00581">
    <property type="entry name" value="Rhodanese"/>
    <property type="match status" value="1"/>
</dbReference>
<reference evidence="4" key="1">
    <citation type="journal article" date="2017" name="Int. J. Syst. Evol. Microbiol.">
        <title>Notoacmeibacter marinus gen. nov., sp. nov., isolated from the gut of a limpet and proposal of Notoacmeibacteraceae fam. nov. in the order Rhizobiales of the class Alphaproteobacteria.</title>
        <authorList>
            <person name="Huang Z."/>
            <person name="Guo F."/>
            <person name="Lai Q."/>
        </authorList>
    </citation>
    <scope>NUCLEOTIDE SEQUENCE [LARGE SCALE GENOMIC DNA]</scope>
    <source>
        <strain evidence="4">XMTR2A4</strain>
    </source>
</reference>
<gene>
    <name evidence="1" type="primary">trhO</name>
    <name evidence="3" type="ORF">B7H23_11495</name>
</gene>
<dbReference type="InterPro" id="IPR020936">
    <property type="entry name" value="TrhO"/>
</dbReference>
<sequence>MTHDTELPVRICALYCFTRVEDAPILRERLLKLCEAQGIRGTLLIAKEGVNGTVAGADDAIDALLAELDDALDFSRAEIKFAREATMPFHRLKVRLKKEIVTMGVDDLDPVHGAGTHLSPAEWNALLADPETVVIDTRNDYETALGTFDKAIDPATATFREFPEWAARHDNELRGRKLAMFCTGGIRCEKATAYMKALGHEEVYHLKGGILAYLEEVPEKESRWQGDCFVFDERVAVGHGLAPSDATLCRACRHPLTPEERAEPTYEEGVSCPHCIDVRTEADRARYRQRQRQMELAERAGRRHIGG</sequence>
<dbReference type="PROSITE" id="PS50206">
    <property type="entry name" value="RHODANESE_3"/>
    <property type="match status" value="1"/>
</dbReference>
<dbReference type="RefSeq" id="WP_094077527.1">
    <property type="nucleotide sequence ID" value="NZ_NBYO01000002.1"/>
</dbReference>
<dbReference type="InterPro" id="IPR001763">
    <property type="entry name" value="Rhodanese-like_dom"/>
</dbReference>
<evidence type="ECO:0000259" key="2">
    <source>
        <dbReference type="PROSITE" id="PS50206"/>
    </source>
</evidence>
<dbReference type="AlphaFoldDB" id="A0A231UXU6"/>
<dbReference type="GO" id="GO:0016705">
    <property type="term" value="F:oxidoreductase activity, acting on paired donors, with incorporation or reduction of molecular oxygen"/>
    <property type="evidence" value="ECO:0007669"/>
    <property type="project" value="UniProtKB-UniRule"/>
</dbReference>
<evidence type="ECO:0000313" key="4">
    <source>
        <dbReference type="Proteomes" id="UP000215405"/>
    </source>
</evidence>
<feature type="domain" description="Rhodanese" evidence="2">
    <location>
        <begin position="128"/>
        <end position="222"/>
    </location>
</feature>
<accession>A0A231UXU6</accession>
<dbReference type="PANTHER" id="PTHR43268">
    <property type="entry name" value="THIOSULFATE SULFURTRANSFERASE/RHODANESE-LIKE DOMAIN-CONTAINING PROTEIN 2"/>
    <property type="match status" value="1"/>
</dbReference>
<dbReference type="CDD" id="cd01518">
    <property type="entry name" value="RHOD_YceA"/>
    <property type="match status" value="1"/>
</dbReference>
<dbReference type="SUPFAM" id="SSF52821">
    <property type="entry name" value="Rhodanese/Cell cycle control phosphatase"/>
    <property type="match status" value="1"/>
</dbReference>
<organism evidence="3 4">
    <name type="scientific">Notoacmeibacter marinus</name>
    <dbReference type="NCBI Taxonomy" id="1876515"/>
    <lineage>
        <taxon>Bacteria</taxon>
        <taxon>Pseudomonadati</taxon>
        <taxon>Pseudomonadota</taxon>
        <taxon>Alphaproteobacteria</taxon>
        <taxon>Hyphomicrobiales</taxon>
        <taxon>Notoacmeibacteraceae</taxon>
        <taxon>Notoacmeibacter</taxon>
    </lineage>
</organism>
<name>A0A231UXU6_9HYPH</name>
<comment type="catalytic activity">
    <reaction evidence="1">
        <text>uridine(34) in tRNA + AH2 + O2 = 5-hydroxyuridine(34) in tRNA + A + H2O</text>
        <dbReference type="Rhea" id="RHEA:64224"/>
        <dbReference type="Rhea" id="RHEA-COMP:11727"/>
        <dbReference type="Rhea" id="RHEA-COMP:13381"/>
        <dbReference type="ChEBI" id="CHEBI:13193"/>
        <dbReference type="ChEBI" id="CHEBI:15377"/>
        <dbReference type="ChEBI" id="CHEBI:15379"/>
        <dbReference type="ChEBI" id="CHEBI:17499"/>
        <dbReference type="ChEBI" id="CHEBI:65315"/>
        <dbReference type="ChEBI" id="CHEBI:136877"/>
    </reaction>
</comment>
<comment type="caution">
    <text evidence="3">The sequence shown here is derived from an EMBL/GenBank/DDBJ whole genome shotgun (WGS) entry which is preliminary data.</text>
</comment>
<proteinExistence type="inferred from homology"/>